<evidence type="ECO:0000313" key="2">
    <source>
        <dbReference type="Proteomes" id="UP000037020"/>
    </source>
</evidence>
<reference evidence="1 2" key="1">
    <citation type="submission" date="2015-07" db="EMBL/GenBank/DDBJ databases">
        <authorList>
            <person name="Ju K.-S."/>
            <person name="Doroghazi J.R."/>
            <person name="Metcalf W.W."/>
        </authorList>
    </citation>
    <scope>NUCLEOTIDE SEQUENCE [LARGE SCALE GENOMIC DNA]</scope>
    <source>
        <strain evidence="1 2">NRRL B-3589</strain>
    </source>
</reference>
<sequence length="69" mass="7802">MLRKLESAGQALLERFVPKISASAQAGPMACWNQCWQCNRSNKYGCVDQWCSYNAGCCETSSKCYRCYC</sequence>
<gene>
    <name evidence="1" type="ORF">ADK38_03955</name>
</gene>
<dbReference type="RefSeq" id="WP_078645039.1">
    <property type="nucleotide sequence ID" value="NZ_JBIRHZ010000004.1"/>
</dbReference>
<name>A0ABR5JCY0_9ACTN</name>
<dbReference type="Proteomes" id="UP000037020">
    <property type="component" value="Unassembled WGS sequence"/>
</dbReference>
<comment type="caution">
    <text evidence="1">The sequence shown here is derived from an EMBL/GenBank/DDBJ whole genome shotgun (WGS) entry which is preliminary data.</text>
</comment>
<evidence type="ECO:0000313" key="1">
    <source>
        <dbReference type="EMBL" id="KOG91300.1"/>
    </source>
</evidence>
<dbReference type="EMBL" id="LGUT01000321">
    <property type="protein sequence ID" value="KOG91300.1"/>
    <property type="molecule type" value="Genomic_DNA"/>
</dbReference>
<organism evidence="1 2">
    <name type="scientific">Streptomyces varsoviensis</name>
    <dbReference type="NCBI Taxonomy" id="67373"/>
    <lineage>
        <taxon>Bacteria</taxon>
        <taxon>Bacillati</taxon>
        <taxon>Actinomycetota</taxon>
        <taxon>Actinomycetes</taxon>
        <taxon>Kitasatosporales</taxon>
        <taxon>Streptomycetaceae</taxon>
        <taxon>Streptomyces</taxon>
    </lineage>
</organism>
<keyword evidence="2" id="KW-1185">Reference proteome</keyword>
<accession>A0ABR5JCY0</accession>
<protein>
    <submittedName>
        <fullName evidence="1">Uncharacterized protein</fullName>
    </submittedName>
</protein>
<proteinExistence type="predicted"/>